<dbReference type="RefSeq" id="WP_186376221.1">
    <property type="nucleotide sequence ID" value="NZ_LR214101.1"/>
</dbReference>
<reference evidence="1 2" key="1">
    <citation type="submission" date="2019-01" db="EMBL/GenBank/DDBJ databases">
        <authorList>
            <person name="Brito A."/>
        </authorList>
    </citation>
    <scope>NUCLEOTIDE SEQUENCE [LARGE SCALE GENOMIC DNA]</scope>
    <source>
        <strain evidence="1">1</strain>
    </source>
</reference>
<protein>
    <submittedName>
        <fullName evidence="1">Acyl carrier protein</fullName>
    </submittedName>
</protein>
<proteinExistence type="predicted"/>
<dbReference type="Gene3D" id="1.10.1200.10">
    <property type="entry name" value="ACP-like"/>
    <property type="match status" value="1"/>
</dbReference>
<dbReference type="Proteomes" id="UP000320055">
    <property type="component" value="Unassembled WGS sequence"/>
</dbReference>
<evidence type="ECO:0000313" key="2">
    <source>
        <dbReference type="Proteomes" id="UP000320055"/>
    </source>
</evidence>
<evidence type="ECO:0000313" key="1">
    <source>
        <dbReference type="EMBL" id="VEP15740.1"/>
    </source>
</evidence>
<dbReference type="AlphaFoldDB" id="A0A563VWE4"/>
<dbReference type="InterPro" id="IPR036736">
    <property type="entry name" value="ACP-like_sf"/>
</dbReference>
<organism evidence="1 2">
    <name type="scientific">Hyella patelloides LEGE 07179</name>
    <dbReference type="NCBI Taxonomy" id="945734"/>
    <lineage>
        <taxon>Bacteria</taxon>
        <taxon>Bacillati</taxon>
        <taxon>Cyanobacteriota</taxon>
        <taxon>Cyanophyceae</taxon>
        <taxon>Pleurocapsales</taxon>
        <taxon>Hyellaceae</taxon>
        <taxon>Hyella</taxon>
    </lineage>
</organism>
<gene>
    <name evidence="1" type="ORF">H1P_3650007</name>
</gene>
<accession>A0A563VWE4</accession>
<sequence>MNTSKAMNKLKAILIDLGIPRESLHDDTLLHRDLQLDSTEIVEIVLGLKQNLGIKVKLGGRKDLTLAQVCDRIEAEMLTQSQSSHVS</sequence>
<dbReference type="SUPFAM" id="SSF47336">
    <property type="entry name" value="ACP-like"/>
    <property type="match status" value="1"/>
</dbReference>
<dbReference type="EMBL" id="CAACVJ010000296">
    <property type="protein sequence ID" value="VEP15740.1"/>
    <property type="molecule type" value="Genomic_DNA"/>
</dbReference>
<name>A0A563VWE4_9CYAN</name>
<keyword evidence="2" id="KW-1185">Reference proteome</keyword>